<dbReference type="InterPro" id="IPR011989">
    <property type="entry name" value="ARM-like"/>
</dbReference>
<evidence type="ECO:0000256" key="6">
    <source>
        <dbReference type="ARBA" id="ARBA00022737"/>
    </source>
</evidence>
<dbReference type="AlphaFoldDB" id="A0A6A4L8F7"/>
<keyword evidence="11" id="KW-1185">Reference proteome</keyword>
<dbReference type="Proteomes" id="UP000428333">
    <property type="component" value="Linkage Group LG08"/>
</dbReference>
<dbReference type="OrthoDB" id="7537227at2759"/>
<comment type="pathway">
    <text evidence="3">Protein modification; protein ubiquitination.</text>
</comment>
<dbReference type="PANTHER" id="PTHR23315">
    <property type="entry name" value="U BOX DOMAIN-CONTAINING"/>
    <property type="match status" value="1"/>
</dbReference>
<dbReference type="GO" id="GO:0061630">
    <property type="term" value="F:ubiquitin protein ligase activity"/>
    <property type="evidence" value="ECO:0007669"/>
    <property type="project" value="UniProtKB-EC"/>
</dbReference>
<dbReference type="InterPro" id="IPR013083">
    <property type="entry name" value="Znf_RING/FYVE/PHD"/>
</dbReference>
<dbReference type="Gene3D" id="1.25.10.10">
    <property type="entry name" value="Leucine-rich Repeat Variant"/>
    <property type="match status" value="1"/>
</dbReference>
<dbReference type="EMBL" id="QEFC01002160">
    <property type="protein sequence ID" value="KAE9453752.1"/>
    <property type="molecule type" value="Genomic_DNA"/>
</dbReference>
<evidence type="ECO:0000256" key="8">
    <source>
        <dbReference type="PROSITE-ProRule" id="PRU00259"/>
    </source>
</evidence>
<dbReference type="FunFam" id="1.25.10.10:FF:000578">
    <property type="entry name" value="RING-type E3 ubiquitin transferase"/>
    <property type="match status" value="1"/>
</dbReference>
<dbReference type="PROSITE" id="PS50176">
    <property type="entry name" value="ARM_REPEAT"/>
    <property type="match status" value="1"/>
</dbReference>
<dbReference type="SMART" id="SM00504">
    <property type="entry name" value="Ubox"/>
    <property type="match status" value="1"/>
</dbReference>
<dbReference type="SMART" id="SM00185">
    <property type="entry name" value="ARM"/>
    <property type="match status" value="3"/>
</dbReference>
<accession>A0A6A4L8F7</accession>
<evidence type="ECO:0000256" key="7">
    <source>
        <dbReference type="ARBA" id="ARBA00022786"/>
    </source>
</evidence>
<feature type="domain" description="U-box" evidence="9">
    <location>
        <begin position="26"/>
        <end position="100"/>
    </location>
</feature>
<evidence type="ECO:0000256" key="3">
    <source>
        <dbReference type="ARBA" id="ARBA00004906"/>
    </source>
</evidence>
<sequence>MGGNGKHRWKISIFRSSFPSKLQNKQPPAEFICPISGSLMFDPVVVSSGQTFERTSVQVCRDLGLSPPLPDGSKPDFTIAIPNSALKSTILKWCDNSGAPRPAAPDRTSVESAVRTIMDSLIEAADDKDSRIRASERELLEGVAEKPDVLFSHAATELNHRATHFYSSSSEESVIANAIPATPLLPFTTRPLCFSSSLSLSSSSSEVVSDEITINPNPNSASEDEEFVSKLKSPDIYEQEQGLISLRKLTRTKEEARVSLCTPRLLAVIRPLLVSRYAAVQTNAVAVIVNVSLDKVNKVKIVRSGIVPPLIDAMKGGFPESQEHAAGAIFSLALEDENKVAIGVLGAMQPLLLALRSESGRSRHDSALALYHLSLVQSNRVKLVKLGAVSTLLTLVSGELAGRAMLVLCNLAACVEGRSAMLDANAVEVLVGMLRRREVSESTQENCVAALHSLSHGSMRFKGLARGAGLAEVLREVEERGSERAREKAGKILMVMRGRDEAAAAATEGVLLEGGGVSRYRVGRNACGVNSTEF</sequence>
<dbReference type="GO" id="GO:0016567">
    <property type="term" value="P:protein ubiquitination"/>
    <property type="evidence" value="ECO:0007669"/>
    <property type="project" value="UniProtKB-UniPathway"/>
</dbReference>
<evidence type="ECO:0000313" key="11">
    <source>
        <dbReference type="Proteomes" id="UP000428333"/>
    </source>
</evidence>
<evidence type="ECO:0000256" key="1">
    <source>
        <dbReference type="ARBA" id="ARBA00000900"/>
    </source>
</evidence>
<organism evidence="10 11">
    <name type="scientific">Rhododendron williamsianum</name>
    <dbReference type="NCBI Taxonomy" id="262921"/>
    <lineage>
        <taxon>Eukaryota</taxon>
        <taxon>Viridiplantae</taxon>
        <taxon>Streptophyta</taxon>
        <taxon>Embryophyta</taxon>
        <taxon>Tracheophyta</taxon>
        <taxon>Spermatophyta</taxon>
        <taxon>Magnoliopsida</taxon>
        <taxon>eudicotyledons</taxon>
        <taxon>Gunneridae</taxon>
        <taxon>Pentapetalae</taxon>
        <taxon>asterids</taxon>
        <taxon>Ericales</taxon>
        <taxon>Ericaceae</taxon>
        <taxon>Ericoideae</taxon>
        <taxon>Rhodoreae</taxon>
        <taxon>Rhododendron</taxon>
    </lineage>
</organism>
<name>A0A6A4L8F7_9ERIC</name>
<evidence type="ECO:0000256" key="4">
    <source>
        <dbReference type="ARBA" id="ARBA00012483"/>
    </source>
</evidence>
<evidence type="ECO:0000259" key="9">
    <source>
        <dbReference type="PROSITE" id="PS51698"/>
    </source>
</evidence>
<dbReference type="EC" id="2.3.2.27" evidence="4"/>
<evidence type="ECO:0000256" key="5">
    <source>
        <dbReference type="ARBA" id="ARBA00022679"/>
    </source>
</evidence>
<dbReference type="InterPro" id="IPR003613">
    <property type="entry name" value="Ubox_domain"/>
</dbReference>
<protein>
    <recommendedName>
        <fullName evidence="4">RING-type E3 ubiquitin transferase</fullName>
        <ecNumber evidence="4">2.3.2.27</ecNumber>
    </recommendedName>
</protein>
<dbReference type="SUPFAM" id="SSF57850">
    <property type="entry name" value="RING/U-box"/>
    <property type="match status" value="1"/>
</dbReference>
<keyword evidence="6" id="KW-0677">Repeat</keyword>
<feature type="repeat" description="ARM" evidence="8">
    <location>
        <begin position="425"/>
        <end position="469"/>
    </location>
</feature>
<comment type="caution">
    <text evidence="10">The sequence shown here is derived from an EMBL/GenBank/DDBJ whole genome shotgun (WGS) entry which is preliminary data.</text>
</comment>
<reference evidence="10 11" key="1">
    <citation type="journal article" date="2019" name="Genome Biol. Evol.">
        <title>The Rhododendron genome and chromosomal organization provide insight into shared whole-genome duplications across the heath family (Ericaceae).</title>
        <authorList>
            <person name="Soza V.L."/>
            <person name="Lindsley D."/>
            <person name="Waalkes A."/>
            <person name="Ramage E."/>
            <person name="Patwardhan R.P."/>
            <person name="Burton J.N."/>
            <person name="Adey A."/>
            <person name="Kumar A."/>
            <person name="Qiu R."/>
            <person name="Shendure J."/>
            <person name="Hall B."/>
        </authorList>
    </citation>
    <scope>NUCLEOTIDE SEQUENCE [LARGE SCALE GENOMIC DNA]</scope>
    <source>
        <strain evidence="10">RSF 1966-606</strain>
    </source>
</reference>
<dbReference type="Pfam" id="PF25598">
    <property type="entry name" value="ARM_PUB"/>
    <property type="match status" value="1"/>
</dbReference>
<dbReference type="InterPro" id="IPR000225">
    <property type="entry name" value="Armadillo"/>
</dbReference>
<comment type="catalytic activity">
    <reaction evidence="1">
        <text>S-ubiquitinyl-[E2 ubiquitin-conjugating enzyme]-L-cysteine + [acceptor protein]-L-lysine = [E2 ubiquitin-conjugating enzyme]-L-cysteine + N(6)-ubiquitinyl-[acceptor protein]-L-lysine.</text>
        <dbReference type="EC" id="2.3.2.27"/>
    </reaction>
</comment>
<keyword evidence="5" id="KW-0808">Transferase</keyword>
<comment type="function">
    <text evidence="2">Functions as an E3 ubiquitin ligase.</text>
</comment>
<proteinExistence type="predicted"/>
<dbReference type="Pfam" id="PF04564">
    <property type="entry name" value="U-box"/>
    <property type="match status" value="1"/>
</dbReference>
<dbReference type="PANTHER" id="PTHR23315:SF276">
    <property type="entry name" value="U-BOX DOMAIN-CONTAINING PROTEIN 38"/>
    <property type="match status" value="1"/>
</dbReference>
<keyword evidence="7" id="KW-0833">Ubl conjugation pathway</keyword>
<gene>
    <name evidence="10" type="ORF">C3L33_14326</name>
</gene>
<feature type="non-terminal residue" evidence="10">
    <location>
        <position position="1"/>
    </location>
</feature>
<dbReference type="UniPathway" id="UPA00143"/>
<evidence type="ECO:0000313" key="10">
    <source>
        <dbReference type="EMBL" id="KAE9453752.1"/>
    </source>
</evidence>
<dbReference type="InterPro" id="IPR058678">
    <property type="entry name" value="ARM_PUB"/>
</dbReference>
<dbReference type="Gene3D" id="3.30.40.10">
    <property type="entry name" value="Zinc/RING finger domain, C3HC4 (zinc finger)"/>
    <property type="match status" value="1"/>
</dbReference>
<dbReference type="PROSITE" id="PS51698">
    <property type="entry name" value="U_BOX"/>
    <property type="match status" value="1"/>
</dbReference>
<dbReference type="SUPFAM" id="SSF48371">
    <property type="entry name" value="ARM repeat"/>
    <property type="match status" value="1"/>
</dbReference>
<dbReference type="InterPro" id="IPR016024">
    <property type="entry name" value="ARM-type_fold"/>
</dbReference>
<evidence type="ECO:0000256" key="2">
    <source>
        <dbReference type="ARBA" id="ARBA00003861"/>
    </source>
</evidence>